<gene>
    <name evidence="2" type="ORF">HQ497_13575</name>
</gene>
<sequence>MKMPIFIALPTAALLTFAISGATYAATQGTLNATSTGSSDLSLTINDSVKITGLDDVTFPAYGANNTGAINQGDAFCVYRNGQDGYNITASNPNGTEFEITSSVTNDSVQYTLALDESADASSATAVAYATAISFASGSDEVDCGDETQNVNTAFDIRIAEQEIRDATSGVYTGTLQLVLAPE</sequence>
<evidence type="ECO:0000256" key="1">
    <source>
        <dbReference type="SAM" id="SignalP"/>
    </source>
</evidence>
<dbReference type="AlphaFoldDB" id="A0A972VZH7"/>
<name>A0A972VZH7_9GAMM</name>
<evidence type="ECO:0000313" key="3">
    <source>
        <dbReference type="Proteomes" id="UP000754644"/>
    </source>
</evidence>
<protein>
    <recommendedName>
        <fullName evidence="4">DUF4402 domain-containing protein</fullName>
    </recommendedName>
</protein>
<feature type="signal peptide" evidence="1">
    <location>
        <begin position="1"/>
        <end position="25"/>
    </location>
</feature>
<feature type="chain" id="PRO_5037355700" description="DUF4402 domain-containing protein" evidence="1">
    <location>
        <begin position="26"/>
        <end position="183"/>
    </location>
</feature>
<accession>A0A972VZH7</accession>
<evidence type="ECO:0000313" key="2">
    <source>
        <dbReference type="EMBL" id="NQV66386.1"/>
    </source>
</evidence>
<keyword evidence="1" id="KW-0732">Signal</keyword>
<evidence type="ECO:0008006" key="4">
    <source>
        <dbReference type="Google" id="ProtNLM"/>
    </source>
</evidence>
<comment type="caution">
    <text evidence="2">The sequence shown here is derived from an EMBL/GenBank/DDBJ whole genome shotgun (WGS) entry which is preliminary data.</text>
</comment>
<organism evidence="2 3">
    <name type="scientific">SAR86 cluster bacterium</name>
    <dbReference type="NCBI Taxonomy" id="2030880"/>
    <lineage>
        <taxon>Bacteria</taxon>
        <taxon>Pseudomonadati</taxon>
        <taxon>Pseudomonadota</taxon>
        <taxon>Gammaproteobacteria</taxon>
        <taxon>SAR86 cluster</taxon>
    </lineage>
</organism>
<proteinExistence type="predicted"/>
<dbReference type="EMBL" id="JABMOJ010000510">
    <property type="protein sequence ID" value="NQV66386.1"/>
    <property type="molecule type" value="Genomic_DNA"/>
</dbReference>
<dbReference type="Proteomes" id="UP000754644">
    <property type="component" value="Unassembled WGS sequence"/>
</dbReference>
<reference evidence="2" key="1">
    <citation type="submission" date="2020-05" db="EMBL/GenBank/DDBJ databases">
        <title>Sulfur intermediates as new biogeochemical hubs in an aquatic model microbial ecosystem.</title>
        <authorList>
            <person name="Vigneron A."/>
        </authorList>
    </citation>
    <scope>NUCLEOTIDE SEQUENCE</scope>
    <source>
        <strain evidence="2">Bin.250</strain>
    </source>
</reference>